<dbReference type="Proteomes" id="UP001222325">
    <property type="component" value="Unassembled WGS sequence"/>
</dbReference>
<evidence type="ECO:0000313" key="2">
    <source>
        <dbReference type="EMBL" id="KAJ7071705.1"/>
    </source>
</evidence>
<sequence>MPQTIRSSTYWRDFHRARAAARRRADPNYVNYNDLGPLQSQSPIYTFTPSLTKPLITIVQNDGSLVTHIADGAHTIAPGHPAAQRAAIPRLPSTVAVNTHRRRCSEIARRAQARLDARPHPDDILLARLASRPALAGATKSTAQPSVAALHPSFPAEFPTVKDLRKERKKESSDEGGTVA</sequence>
<evidence type="ECO:0000313" key="3">
    <source>
        <dbReference type="Proteomes" id="UP001222325"/>
    </source>
</evidence>
<keyword evidence="3" id="KW-1185">Reference proteome</keyword>
<comment type="caution">
    <text evidence="2">The sequence shown here is derived from an EMBL/GenBank/DDBJ whole genome shotgun (WGS) entry which is preliminary data.</text>
</comment>
<gene>
    <name evidence="2" type="ORF">B0H15DRAFT_957609</name>
</gene>
<reference evidence="2" key="1">
    <citation type="submission" date="2023-03" db="EMBL/GenBank/DDBJ databases">
        <title>Massive genome expansion in bonnet fungi (Mycena s.s.) driven by repeated elements and novel gene families across ecological guilds.</title>
        <authorList>
            <consortium name="Lawrence Berkeley National Laboratory"/>
            <person name="Harder C.B."/>
            <person name="Miyauchi S."/>
            <person name="Viragh M."/>
            <person name="Kuo A."/>
            <person name="Thoen E."/>
            <person name="Andreopoulos B."/>
            <person name="Lu D."/>
            <person name="Skrede I."/>
            <person name="Drula E."/>
            <person name="Henrissat B."/>
            <person name="Morin E."/>
            <person name="Kohler A."/>
            <person name="Barry K."/>
            <person name="LaButti K."/>
            <person name="Morin E."/>
            <person name="Salamov A."/>
            <person name="Lipzen A."/>
            <person name="Mereny Z."/>
            <person name="Hegedus B."/>
            <person name="Baldrian P."/>
            <person name="Stursova M."/>
            <person name="Weitz H."/>
            <person name="Taylor A."/>
            <person name="Grigoriev I.V."/>
            <person name="Nagy L.G."/>
            <person name="Martin F."/>
            <person name="Kauserud H."/>
        </authorList>
    </citation>
    <scope>NUCLEOTIDE SEQUENCE</scope>
    <source>
        <strain evidence="2">CBHHK173m</strain>
    </source>
</reference>
<evidence type="ECO:0000256" key="1">
    <source>
        <dbReference type="SAM" id="MobiDB-lite"/>
    </source>
</evidence>
<protein>
    <submittedName>
        <fullName evidence="2">Uncharacterized protein</fullName>
    </submittedName>
</protein>
<dbReference type="EMBL" id="JARJCN010000127">
    <property type="protein sequence ID" value="KAJ7071705.1"/>
    <property type="molecule type" value="Genomic_DNA"/>
</dbReference>
<feature type="compositionally biased region" description="Basic and acidic residues" evidence="1">
    <location>
        <begin position="160"/>
        <end position="173"/>
    </location>
</feature>
<name>A0AAD6XI93_9AGAR</name>
<accession>A0AAD6XI93</accession>
<proteinExistence type="predicted"/>
<feature type="region of interest" description="Disordered" evidence="1">
    <location>
        <begin position="158"/>
        <end position="180"/>
    </location>
</feature>
<dbReference type="AlphaFoldDB" id="A0AAD6XI93"/>
<organism evidence="2 3">
    <name type="scientific">Mycena belliarum</name>
    <dbReference type="NCBI Taxonomy" id="1033014"/>
    <lineage>
        <taxon>Eukaryota</taxon>
        <taxon>Fungi</taxon>
        <taxon>Dikarya</taxon>
        <taxon>Basidiomycota</taxon>
        <taxon>Agaricomycotina</taxon>
        <taxon>Agaricomycetes</taxon>
        <taxon>Agaricomycetidae</taxon>
        <taxon>Agaricales</taxon>
        <taxon>Marasmiineae</taxon>
        <taxon>Mycenaceae</taxon>
        <taxon>Mycena</taxon>
    </lineage>
</organism>